<dbReference type="PRINTS" id="PR00633">
    <property type="entry name" value="RCCNDNSATION"/>
</dbReference>
<dbReference type="PROSITE" id="PS50012">
    <property type="entry name" value="RCC1_3"/>
    <property type="match status" value="5"/>
</dbReference>
<reference evidence="4" key="1">
    <citation type="submission" date="2015-02" db="EMBL/GenBank/DDBJ databases">
        <title>A transcriptome of Wollemia nobilis - a relic of Gondwana.</title>
        <authorList>
            <person name="Chia J.Y."/>
            <person name="Leong Y.S."/>
            <person name="Abdul Karim S."/>
            <person name="Wan Azmi N."/>
            <person name="Hercus R."/>
            <person name="Croft L."/>
        </authorList>
    </citation>
    <scope>NUCLEOTIDE SEQUENCE</scope>
    <source>
        <strain evidence="4">MaeBrown</strain>
        <tissue evidence="4">Leaf</tissue>
    </source>
</reference>
<dbReference type="InterPro" id="IPR000408">
    <property type="entry name" value="Reg_chr_condens"/>
</dbReference>
<feature type="repeat" description="RCC1" evidence="2">
    <location>
        <begin position="300"/>
        <end position="352"/>
    </location>
</feature>
<dbReference type="PANTHER" id="PTHR22870">
    <property type="entry name" value="REGULATOR OF CHROMOSOME CONDENSATION"/>
    <property type="match status" value="1"/>
</dbReference>
<dbReference type="Pfam" id="PF13540">
    <property type="entry name" value="RCC1_2"/>
    <property type="match status" value="1"/>
</dbReference>
<evidence type="ECO:0000259" key="3">
    <source>
        <dbReference type="Pfam" id="PF25390"/>
    </source>
</evidence>
<feature type="repeat" description="RCC1" evidence="2">
    <location>
        <begin position="88"/>
        <end position="157"/>
    </location>
</feature>
<feature type="domain" description="RCC1-like" evidence="3">
    <location>
        <begin position="70"/>
        <end position="445"/>
    </location>
</feature>
<proteinExistence type="predicted"/>
<name>A0A0C9S1U7_9CONI</name>
<dbReference type="InterPro" id="IPR058923">
    <property type="entry name" value="RCC1-like_dom"/>
</dbReference>
<feature type="repeat" description="RCC1" evidence="2">
    <location>
        <begin position="158"/>
        <end position="213"/>
    </location>
</feature>
<evidence type="ECO:0000256" key="1">
    <source>
        <dbReference type="ARBA" id="ARBA00022737"/>
    </source>
</evidence>
<dbReference type="InterPro" id="IPR051210">
    <property type="entry name" value="Ub_ligase/GEF_domain"/>
</dbReference>
<dbReference type="Gene3D" id="2.130.10.30">
    <property type="entry name" value="Regulator of chromosome condensation 1/beta-lactamase-inhibitor protein II"/>
    <property type="match status" value="2"/>
</dbReference>
<dbReference type="PROSITE" id="PS00626">
    <property type="entry name" value="RCC1_2"/>
    <property type="match status" value="1"/>
</dbReference>
<dbReference type="SUPFAM" id="SSF50985">
    <property type="entry name" value="RCC1/BLIP-II"/>
    <property type="match status" value="2"/>
</dbReference>
<keyword evidence="1" id="KW-0677">Repeat</keyword>
<dbReference type="Pfam" id="PF25390">
    <property type="entry name" value="WD40_RLD"/>
    <property type="match status" value="1"/>
</dbReference>
<feature type="repeat" description="RCC1" evidence="2">
    <location>
        <begin position="222"/>
        <end position="276"/>
    </location>
</feature>
<dbReference type="AlphaFoldDB" id="A0A0C9S1U7"/>
<sequence length="605" mass="65899">MEAASEKEAMKILHVSAGEGHTLALTGNGCIYAWGRGLFGRLGTGNDSDELIPLKIPIKKLKQEDQLDVKIVGIAAGAYHNLALSDDGLVWSWGYNVYGQLGREDEMSSIPCPIDEVVQEGSEEIISANTKRDNGKRVLEATAVEAGGMMSLAIDQCGTLWIWGHCPLPSNENNDETFCLSFVPSPQPVQGFQGYSVSKVACGNKHVLALVNHGGTVTEEYLICYAWGSNTHGQLGLGDKKDRLVPQPLTCFNQPSTGTPFHIACGAFHTAVLTSVNQPLVPCSESAEASSYCNTCPKGTICWTFGLGENGQLGHGTTDNKLLPEPVDGLPKYASLKLLDCGLFHTCVLSESGDVWIWGMERGLGLFPNLGPPGVGGGDALYPLKLGDERPDGPLFSGPVDVGCGAAHTVVVTDNGYKLWAWGRGQNGLLGRGSIFDSLVPCPVSWPPPSSLDNKQDDEKEMIDKITKSEDDSDQNEHASLNKFRVLEMSNKLSLAEEEVRFLRAKMAIVDGYSNILHYSIFGNSEPSHSIMQTIHGSNQVDIHEEWEKAMELASNTELIHMDTFYRTMRSKVKDIITRRKINEWTRQCLNSLRLGSSNERSMPS</sequence>
<protein>
    <submittedName>
        <fullName evidence="4">TSA: Wollemia nobilis Ref_Wollemi_Transcript_22517_2149 transcribed RNA sequence</fullName>
    </submittedName>
</protein>
<feature type="repeat" description="RCC1" evidence="2">
    <location>
        <begin position="29"/>
        <end position="87"/>
    </location>
</feature>
<accession>A0A0C9S1U7</accession>
<evidence type="ECO:0000256" key="2">
    <source>
        <dbReference type="PROSITE-ProRule" id="PRU00235"/>
    </source>
</evidence>
<evidence type="ECO:0000313" key="4">
    <source>
        <dbReference type="EMBL" id="JAG85812.1"/>
    </source>
</evidence>
<dbReference type="PANTHER" id="PTHR22870:SF155">
    <property type="entry name" value="E3 UBIQUITIN-PROTEIN LIGASE HERC1-RELATED"/>
    <property type="match status" value="1"/>
</dbReference>
<dbReference type="EMBL" id="GCHU01022355">
    <property type="protein sequence ID" value="JAG85812.1"/>
    <property type="molecule type" value="Transcribed_RNA"/>
</dbReference>
<dbReference type="InterPro" id="IPR009091">
    <property type="entry name" value="RCC1/BLIP-II"/>
</dbReference>
<organism evidence="4">
    <name type="scientific">Wollemia nobilis</name>
    <dbReference type="NCBI Taxonomy" id="56998"/>
    <lineage>
        <taxon>Eukaryota</taxon>
        <taxon>Viridiplantae</taxon>
        <taxon>Streptophyta</taxon>
        <taxon>Embryophyta</taxon>
        <taxon>Tracheophyta</taxon>
        <taxon>Spermatophyta</taxon>
        <taxon>Pinopsida</taxon>
        <taxon>Pinidae</taxon>
        <taxon>Conifers II</taxon>
        <taxon>Araucariales</taxon>
        <taxon>Araucariaceae</taxon>
        <taxon>Wollemia</taxon>
    </lineage>
</organism>